<evidence type="ECO:0008006" key="3">
    <source>
        <dbReference type="Google" id="ProtNLM"/>
    </source>
</evidence>
<organism evidence="1 2">
    <name type="scientific">Cochliobolus sativus</name>
    <name type="common">Common root rot and spot blotch fungus</name>
    <name type="synonym">Bipolaris sorokiniana</name>
    <dbReference type="NCBI Taxonomy" id="45130"/>
    <lineage>
        <taxon>Eukaryota</taxon>
        <taxon>Fungi</taxon>
        <taxon>Dikarya</taxon>
        <taxon>Ascomycota</taxon>
        <taxon>Pezizomycotina</taxon>
        <taxon>Dothideomycetes</taxon>
        <taxon>Pleosporomycetidae</taxon>
        <taxon>Pleosporales</taxon>
        <taxon>Pleosporineae</taxon>
        <taxon>Pleosporaceae</taxon>
        <taxon>Bipolaris</taxon>
    </lineage>
</organism>
<name>A0A8H5Z717_COCSA</name>
<evidence type="ECO:0000313" key="1">
    <source>
        <dbReference type="EMBL" id="KAF5844002.1"/>
    </source>
</evidence>
<dbReference type="EMBL" id="WNKQ01000036">
    <property type="protein sequence ID" value="KAF5844002.1"/>
    <property type="molecule type" value="Genomic_DNA"/>
</dbReference>
<dbReference type="AlphaFoldDB" id="A0A8H5Z717"/>
<evidence type="ECO:0000313" key="2">
    <source>
        <dbReference type="Proteomes" id="UP000624244"/>
    </source>
</evidence>
<gene>
    <name evidence="1" type="ORF">GGP41_002778</name>
</gene>
<sequence>MIKQMQSLQINLKEHQIWKHTADVITRLSSSRGIAKTAGFEPTEPVPVVIDNYKAHKSPWQKVHQALGSKQVHRIEKGGHITPSITPLWQRGLPTHINGSGIKGEVGSAAVCPLTQQTLSVYMAPDTLSMVYATELQNISLALQIAQGYAKEHSERKSIAIHTDNQAAIWSIAKTEG</sequence>
<protein>
    <recommendedName>
        <fullName evidence="3">RNase H type-1 domain-containing protein</fullName>
    </recommendedName>
</protein>
<comment type="caution">
    <text evidence="1">The sequence shown here is derived from an EMBL/GenBank/DDBJ whole genome shotgun (WGS) entry which is preliminary data.</text>
</comment>
<reference evidence="1" key="1">
    <citation type="submission" date="2019-11" db="EMBL/GenBank/DDBJ databases">
        <title>Bipolaris sorokiniana Genome sequencing.</title>
        <authorList>
            <person name="Wang H."/>
        </authorList>
    </citation>
    <scope>NUCLEOTIDE SEQUENCE</scope>
</reference>
<accession>A0A8H5Z717</accession>
<proteinExistence type="predicted"/>
<dbReference type="Proteomes" id="UP000624244">
    <property type="component" value="Unassembled WGS sequence"/>
</dbReference>